<keyword evidence="2 5" id="KW-0812">Transmembrane</keyword>
<evidence type="ECO:0000256" key="4">
    <source>
        <dbReference type="ARBA" id="ARBA00023136"/>
    </source>
</evidence>
<dbReference type="InterPro" id="IPR051533">
    <property type="entry name" value="WaaL-like"/>
</dbReference>
<sequence>MHYNAHFAAQAGHAPLPSMPFYSSLAVFLLVALSLVVPSGFSLGSLMLMLGAAVLLRKGKPRAILYREDWLIMLALLSYFFVNAGLNLVHQAPGREYDAPLRFLLAIPALLLLRAYPPRPGALWTGAAIGAVGAGLLSLWQWLADGAARPGGSTNPIQYGNIAALLAILAACGLARAIRLQQPLRWKLMHAAGLILGLTASILSGSRGSWLALPVCATLAAWLLLRAGYARLVLQLGAGSLAMLVCLALLPQSPLSARLRLALAETNDYVQRADADSSVGTRLEMWRIGMQLAPQHLLVGWGKQGMIDAKHEMVSQGQASPSVDEHTHLHNEYLDALVKRGIPGLAALLVLYLLPLWLFHRQRRLAAGYEARLAASAGVMMVLSYLAFGLTQAFLTHNNGVMLYAFLCSILWALCQEQAVHPANTA</sequence>
<dbReference type="eggNOG" id="COG3307">
    <property type="taxonomic scope" value="Bacteria"/>
</dbReference>
<dbReference type="GeneID" id="29389783"/>
<dbReference type="RefSeq" id="WP_013235507.1">
    <property type="nucleotide sequence ID" value="NC_014323.1"/>
</dbReference>
<feature type="transmembrane region" description="Helical" evidence="5">
    <location>
        <begin position="99"/>
        <end position="116"/>
    </location>
</feature>
<dbReference type="GO" id="GO:0016020">
    <property type="term" value="C:membrane"/>
    <property type="evidence" value="ECO:0007669"/>
    <property type="project" value="UniProtKB-SubCell"/>
</dbReference>
<feature type="transmembrane region" description="Helical" evidence="5">
    <location>
        <begin position="341"/>
        <end position="359"/>
    </location>
</feature>
<evidence type="ECO:0000256" key="2">
    <source>
        <dbReference type="ARBA" id="ARBA00022692"/>
    </source>
</evidence>
<dbReference type="Proteomes" id="UP000000329">
    <property type="component" value="Chromosome"/>
</dbReference>
<evidence type="ECO:0000256" key="1">
    <source>
        <dbReference type="ARBA" id="ARBA00004141"/>
    </source>
</evidence>
<feature type="transmembrane region" description="Helical" evidence="5">
    <location>
        <begin position="156"/>
        <end position="174"/>
    </location>
</feature>
<accession>D8IQD2</accession>
<dbReference type="EMBL" id="CP002039">
    <property type="protein sequence ID" value="ADJ65044.1"/>
    <property type="molecule type" value="Genomic_DNA"/>
</dbReference>
<feature type="transmembrane region" description="Helical" evidence="5">
    <location>
        <begin position="232"/>
        <end position="250"/>
    </location>
</feature>
<keyword evidence="7" id="KW-0436">Ligase</keyword>
<feature type="domain" description="O-antigen ligase-related" evidence="6">
    <location>
        <begin position="193"/>
        <end position="349"/>
    </location>
</feature>
<keyword evidence="8" id="KW-1185">Reference proteome</keyword>
<keyword evidence="3 5" id="KW-1133">Transmembrane helix</keyword>
<gene>
    <name evidence="7" type="primary">rfaL</name>
    <name evidence="7" type="ordered locus">Hsero_3565</name>
</gene>
<comment type="subcellular location">
    <subcellularLocation>
        <location evidence="1">Membrane</location>
        <topology evidence="1">Multi-pass membrane protein</topology>
    </subcellularLocation>
</comment>
<feature type="transmembrane region" description="Helical" evidence="5">
    <location>
        <begin position="25"/>
        <end position="56"/>
    </location>
</feature>
<dbReference type="InterPro" id="IPR007016">
    <property type="entry name" value="O-antigen_ligase-rel_domated"/>
</dbReference>
<dbReference type="KEGG" id="hse:Hsero_3565"/>
<feature type="transmembrane region" description="Helical" evidence="5">
    <location>
        <begin position="123"/>
        <end position="144"/>
    </location>
</feature>
<dbReference type="GO" id="GO:0016874">
    <property type="term" value="F:ligase activity"/>
    <property type="evidence" value="ECO:0007669"/>
    <property type="project" value="UniProtKB-KW"/>
</dbReference>
<evidence type="ECO:0000313" key="8">
    <source>
        <dbReference type="Proteomes" id="UP000000329"/>
    </source>
</evidence>
<proteinExistence type="predicted"/>
<reference evidence="7 8" key="1">
    <citation type="submission" date="2010-04" db="EMBL/GenBank/DDBJ databases">
        <title>The genome of Herbaspirillum seropedicae SmR1, an endophytic, nitrogen-fixing, plant-growth promoting beta-Proteobacteria.</title>
        <authorList>
            <person name="Pedrosa F.O."/>
            <person name="Monteiro R.A."/>
            <person name="Wassem R."/>
            <person name="Cruz L.M."/>
            <person name="Ayub R.A."/>
            <person name="Colauto N.B."/>
            <person name="Fernandez M.A."/>
            <person name="Fungaro M.H.P."/>
            <person name="Grisard E.C."/>
            <person name="Hungria M."/>
            <person name="Madeira H.M.F."/>
            <person name="Nodari R.O."/>
            <person name="Osaku C.A."/>
            <person name="Petzl-Erler M.L."/>
            <person name="Terenzi H."/>
            <person name="Vieira L.G.E."/>
            <person name="Almeida M.I.M."/>
            <person name="Alves L.R."/>
            <person name="Arantes O.M.N."/>
            <person name="Balsanelli E."/>
            <person name="Barcellos F.G."/>
            <person name="Baura V.A."/>
            <person name="Binde D.R."/>
            <person name="Campo R.J."/>
            <person name="Chubatsu L.S."/>
            <person name="Chueire L.M.O."/>
            <person name="Ciferri R.R."/>
            <person name="Correa L.C."/>
            <person name="da Conceicao Silva J.L."/>
            <person name="Dabul A.N.G."/>
            <person name="Dambros B.P."/>
            <person name="Faoro H."/>
            <person name="Favetti A."/>
            <person name="Friedermann G."/>
            <person name="Furlaneto M.C."/>
            <person name="Gasques L.S."/>
            <person name="Gimenes C.C.T."/>
            <person name="Gioppo N.M.R."/>
            <person name="Glienke-Blanco C."/>
            <person name="Godoy L.P."/>
            <person name="Guerra M.P."/>
            <person name="Karp S."/>
            <person name="Kava-Cordeiro V."/>
            <person name="Margarido V.P."/>
            <person name="Mathioni S.M."/>
            <person name="Menck-Soares M.A."/>
            <person name="Murace N.K."/>
            <person name="Nicolas M.F."/>
            <person name="Oliveira C.E.C."/>
            <person name="Pagnan N.A.B."/>
            <person name="Pamphile J.A."/>
            <person name="Patussi E.V."/>
            <person name="Pereira L.F.P."/>
            <person name="Pereira-Ferrari L."/>
            <person name="Pinto F.G.S."/>
            <person name="Precoma C."/>
            <person name="Prioli A.J."/>
            <person name="Prioli S.M.A.P."/>
            <person name="Raittz R.T."/>
            <person name="Ramos H.J.O."/>
            <person name="Ribeiro E.M.S.F."/>
            <person name="Rigo L.U."/>
            <person name="Rocha C.L.M.S.C."/>
            <person name="Rocha S.N."/>
            <person name="Santos K."/>
            <person name="Satori D."/>
            <person name="Silva A.G."/>
            <person name="Simao R.C.G."/>
            <person name="Soares M.A.M."/>
            <person name="Souza E.M."/>
            <person name="Steffens M.B.R."/>
            <person name="Steindel M."/>
            <person name="Tadra-Sfeir M.Z."/>
            <person name="Takahashi E.K."/>
            <person name="Torres R.A."/>
            <person name="Valle J.S."/>
            <person name="Vernal J.I."/>
            <person name="Vilas-Boas L.A."/>
            <person name="Watanabe M.A.E."/>
            <person name="Weiss V.A."/>
            <person name="Yates M.A."/>
            <person name="Souza E.M."/>
        </authorList>
    </citation>
    <scope>NUCLEOTIDE SEQUENCE [LARGE SCALE GENOMIC DNA]</scope>
    <source>
        <strain evidence="7 8">SmR1</strain>
    </source>
</reference>
<dbReference type="PANTHER" id="PTHR37422">
    <property type="entry name" value="TEICHURONIC ACID BIOSYNTHESIS PROTEIN TUAE"/>
    <property type="match status" value="1"/>
</dbReference>
<feature type="transmembrane region" description="Helical" evidence="5">
    <location>
        <begin position="209"/>
        <end position="225"/>
    </location>
</feature>
<dbReference type="HOGENOM" id="CLU_049451_0_1_4"/>
<evidence type="ECO:0000259" key="6">
    <source>
        <dbReference type="Pfam" id="PF04932"/>
    </source>
</evidence>
<feature type="transmembrane region" description="Helical" evidence="5">
    <location>
        <begin position="68"/>
        <end position="87"/>
    </location>
</feature>
<dbReference type="Pfam" id="PF04932">
    <property type="entry name" value="Wzy_C"/>
    <property type="match status" value="1"/>
</dbReference>
<feature type="transmembrane region" description="Helical" evidence="5">
    <location>
        <begin position="371"/>
        <end position="395"/>
    </location>
</feature>
<keyword evidence="4 5" id="KW-0472">Membrane</keyword>
<feature type="transmembrane region" description="Helical" evidence="5">
    <location>
        <begin position="186"/>
        <end position="203"/>
    </location>
</feature>
<name>D8IQD2_HERSS</name>
<dbReference type="PANTHER" id="PTHR37422:SF17">
    <property type="entry name" value="O-ANTIGEN LIGASE"/>
    <property type="match status" value="1"/>
</dbReference>
<dbReference type="STRING" id="757424.Hsero_3565"/>
<evidence type="ECO:0000256" key="3">
    <source>
        <dbReference type="ARBA" id="ARBA00022989"/>
    </source>
</evidence>
<evidence type="ECO:0000256" key="5">
    <source>
        <dbReference type="SAM" id="Phobius"/>
    </source>
</evidence>
<protein>
    <submittedName>
        <fullName evidence="7">Lipid A core-O-antigen ligase protein</fullName>
    </submittedName>
</protein>
<evidence type="ECO:0000313" key="7">
    <source>
        <dbReference type="EMBL" id="ADJ65044.1"/>
    </source>
</evidence>
<dbReference type="AlphaFoldDB" id="D8IQD2"/>
<organism evidence="7 8">
    <name type="scientific">Herbaspirillum seropedicae (strain SmR1)</name>
    <dbReference type="NCBI Taxonomy" id="757424"/>
    <lineage>
        <taxon>Bacteria</taxon>
        <taxon>Pseudomonadati</taxon>
        <taxon>Pseudomonadota</taxon>
        <taxon>Betaproteobacteria</taxon>
        <taxon>Burkholderiales</taxon>
        <taxon>Oxalobacteraceae</taxon>
        <taxon>Herbaspirillum</taxon>
    </lineage>
</organism>